<feature type="domain" description="Radical SAM core" evidence="6">
    <location>
        <begin position="87"/>
        <end position="304"/>
    </location>
</feature>
<dbReference type="SFLD" id="SFLDS00029">
    <property type="entry name" value="Radical_SAM"/>
    <property type="match status" value="1"/>
</dbReference>
<proteinExistence type="predicted"/>
<dbReference type="GO" id="GO:0051536">
    <property type="term" value="F:iron-sulfur cluster binding"/>
    <property type="evidence" value="ECO:0007669"/>
    <property type="project" value="UniProtKB-KW"/>
</dbReference>
<evidence type="ECO:0000313" key="8">
    <source>
        <dbReference type="Proteomes" id="UP000698963"/>
    </source>
</evidence>
<sequence length="459" mass="49767">MLLSQTQSLCPVCLRLVDASYIKDGDTVYLRKRCPEHGAFQVPAWKEEEGAPEFLRWRQGSRIPAYPKSPATPLLLGCPYDCGLCPDHAQHTCTGLIEVTMRCSLGCPVCYARAGGGDGDPSLEHIQTQLDTLLRASGPCNVQLSGGEPTERDDLPEIIRTAKARGFALVQVNTNGLRLGREKGYAAALRAAGLDSVYLQFDGVDDTVFRTLRGRPCLEEKTAALEACRKAGLGVVLVCTLARGVNDHQAGELLRFALAQGNHVRGLHFQPVSSFGRFPWDMAEAPRITLPELMLALEKQSGGLVRTSHFHAPSCEHPLCSFSAVYARAGDALEGPLGAACCSGGTDLVRGSRVLDNAETSRVSRAFTAAHWSSPQEENTSLNDAFSRFLASSGAERRFTLSAMAFQDALSVDIERVRGCCIHVVSHDGRLIPFCLHNLTSLDNVPLYRGTDRNKSDPS</sequence>
<dbReference type="InterPro" id="IPR006638">
    <property type="entry name" value="Elp3/MiaA/NifB-like_rSAM"/>
</dbReference>
<dbReference type="PROSITE" id="PS51918">
    <property type="entry name" value="RADICAL_SAM"/>
    <property type="match status" value="1"/>
</dbReference>
<evidence type="ECO:0000313" key="7">
    <source>
        <dbReference type="EMBL" id="HJD96607.1"/>
    </source>
</evidence>
<dbReference type="SFLD" id="SFLDG01100">
    <property type="entry name" value="methyltransferase_(Class_D)"/>
    <property type="match status" value="1"/>
</dbReference>
<dbReference type="AlphaFoldDB" id="A0A921AVK2"/>
<dbReference type="Pfam" id="PF23545">
    <property type="entry name" value="Zn_ribbon_HMPTM"/>
    <property type="match status" value="1"/>
</dbReference>
<dbReference type="Pfam" id="PF04055">
    <property type="entry name" value="Radical_SAM"/>
    <property type="match status" value="1"/>
</dbReference>
<dbReference type="SUPFAM" id="SSF102114">
    <property type="entry name" value="Radical SAM enzymes"/>
    <property type="match status" value="1"/>
</dbReference>
<dbReference type="InterPro" id="IPR034474">
    <property type="entry name" value="Methyltransferase_Class_D"/>
</dbReference>
<dbReference type="SFLD" id="SFLDG01067">
    <property type="entry name" value="SPASM/twitch_domain_containing"/>
    <property type="match status" value="1"/>
</dbReference>
<comment type="caution">
    <text evidence="7">The sequence shown here is derived from an EMBL/GenBank/DDBJ whole genome shotgun (WGS) entry which is preliminary data.</text>
</comment>
<dbReference type="GO" id="GO:0046872">
    <property type="term" value="F:metal ion binding"/>
    <property type="evidence" value="ECO:0007669"/>
    <property type="project" value="UniProtKB-KW"/>
</dbReference>
<evidence type="ECO:0000259" key="6">
    <source>
        <dbReference type="PROSITE" id="PS51918"/>
    </source>
</evidence>
<dbReference type="GO" id="GO:0003824">
    <property type="term" value="F:catalytic activity"/>
    <property type="evidence" value="ECO:0007669"/>
    <property type="project" value="InterPro"/>
</dbReference>
<gene>
    <name evidence="7" type="ORF">K8W16_03035</name>
</gene>
<keyword evidence="5" id="KW-0411">Iron-sulfur</keyword>
<dbReference type="InterPro" id="IPR007197">
    <property type="entry name" value="rSAM"/>
</dbReference>
<dbReference type="Gene3D" id="3.20.20.70">
    <property type="entry name" value="Aldolase class I"/>
    <property type="match status" value="1"/>
</dbReference>
<dbReference type="RefSeq" id="WP_304121038.1">
    <property type="nucleotide sequence ID" value="NZ_DYZA01000057.1"/>
</dbReference>
<evidence type="ECO:0000256" key="3">
    <source>
        <dbReference type="ARBA" id="ARBA00022723"/>
    </source>
</evidence>
<protein>
    <submittedName>
        <fullName evidence="7">Radical SAM protein</fullName>
    </submittedName>
</protein>
<evidence type="ECO:0000256" key="4">
    <source>
        <dbReference type="ARBA" id="ARBA00023004"/>
    </source>
</evidence>
<keyword evidence="3" id="KW-0479">Metal-binding</keyword>
<dbReference type="InterPro" id="IPR056488">
    <property type="entry name" value="Zn_ribbon_HMPTM"/>
</dbReference>
<dbReference type="SMART" id="SM00729">
    <property type="entry name" value="Elp3"/>
    <property type="match status" value="1"/>
</dbReference>
<dbReference type="InterPro" id="IPR058240">
    <property type="entry name" value="rSAM_sf"/>
</dbReference>
<dbReference type="InterPro" id="IPR013785">
    <property type="entry name" value="Aldolase_TIM"/>
</dbReference>
<dbReference type="NCBIfam" id="NF045646">
    <property type="entry name" value="rSAM_Se_TrsS"/>
    <property type="match status" value="1"/>
</dbReference>
<dbReference type="EMBL" id="DYZA01000057">
    <property type="protein sequence ID" value="HJD96607.1"/>
    <property type="molecule type" value="Genomic_DNA"/>
</dbReference>
<dbReference type="PANTHER" id="PTHR43306">
    <property type="entry name" value="7,8-DIHYDRO-6-HYDROXYMETHYLPTERIN DIMETHYLTRANSFERASE"/>
    <property type="match status" value="1"/>
</dbReference>
<dbReference type="Proteomes" id="UP000698963">
    <property type="component" value="Unassembled WGS sequence"/>
</dbReference>
<organism evidence="7 8">
    <name type="scientific">Mailhella massiliensis</name>
    <dbReference type="NCBI Taxonomy" id="1903261"/>
    <lineage>
        <taxon>Bacteria</taxon>
        <taxon>Pseudomonadati</taxon>
        <taxon>Thermodesulfobacteriota</taxon>
        <taxon>Desulfovibrionia</taxon>
        <taxon>Desulfovibrionales</taxon>
        <taxon>Desulfovibrionaceae</taxon>
        <taxon>Mailhella</taxon>
    </lineage>
</organism>
<dbReference type="InterPro" id="IPR054698">
    <property type="entry name" value="rSAM_Se_TrsS"/>
</dbReference>
<name>A0A921AVK2_9BACT</name>
<dbReference type="CDD" id="cd01335">
    <property type="entry name" value="Radical_SAM"/>
    <property type="match status" value="1"/>
</dbReference>
<evidence type="ECO:0000256" key="5">
    <source>
        <dbReference type="ARBA" id="ARBA00023014"/>
    </source>
</evidence>
<keyword evidence="2" id="KW-0949">S-adenosyl-L-methionine</keyword>
<reference evidence="7" key="1">
    <citation type="journal article" date="2021" name="PeerJ">
        <title>Extensive microbial diversity within the chicken gut microbiome revealed by metagenomics and culture.</title>
        <authorList>
            <person name="Gilroy R."/>
            <person name="Ravi A."/>
            <person name="Getino M."/>
            <person name="Pursley I."/>
            <person name="Horton D.L."/>
            <person name="Alikhan N.F."/>
            <person name="Baker D."/>
            <person name="Gharbi K."/>
            <person name="Hall N."/>
            <person name="Watson M."/>
            <person name="Adriaenssens E.M."/>
            <person name="Foster-Nyarko E."/>
            <person name="Jarju S."/>
            <person name="Secka A."/>
            <person name="Antonio M."/>
            <person name="Oren A."/>
            <person name="Chaudhuri R.R."/>
            <person name="La Ragione R."/>
            <person name="Hildebrand F."/>
            <person name="Pallen M.J."/>
        </authorList>
    </citation>
    <scope>NUCLEOTIDE SEQUENCE</scope>
    <source>
        <strain evidence="7">ChiGjej2B2-19336</strain>
    </source>
</reference>
<comment type="cofactor">
    <cofactor evidence="1">
        <name>[4Fe-4S] cluster</name>
        <dbReference type="ChEBI" id="CHEBI:49883"/>
    </cofactor>
</comment>
<evidence type="ECO:0000256" key="2">
    <source>
        <dbReference type="ARBA" id="ARBA00022691"/>
    </source>
</evidence>
<evidence type="ECO:0000256" key="1">
    <source>
        <dbReference type="ARBA" id="ARBA00001966"/>
    </source>
</evidence>
<keyword evidence="4" id="KW-0408">Iron</keyword>
<dbReference type="PANTHER" id="PTHR43306:SF1">
    <property type="entry name" value="7,8-DIHYDRO-6-HYDROXYMETHYLPTERIN DIMETHYLTRANSFERASE"/>
    <property type="match status" value="1"/>
</dbReference>
<accession>A0A921AVK2</accession>
<reference evidence="7" key="2">
    <citation type="submission" date="2021-09" db="EMBL/GenBank/DDBJ databases">
        <authorList>
            <person name="Gilroy R."/>
        </authorList>
    </citation>
    <scope>NUCLEOTIDE SEQUENCE</scope>
    <source>
        <strain evidence="7">ChiGjej2B2-19336</strain>
    </source>
</reference>